<feature type="DNA-binding region" description="Homeobox" evidence="4">
    <location>
        <begin position="38"/>
        <end position="100"/>
    </location>
</feature>
<dbReference type="PANTHER" id="PTHR11850">
    <property type="entry name" value="HOMEOBOX PROTEIN TRANSCRIPTION FACTORS"/>
    <property type="match status" value="1"/>
</dbReference>
<gene>
    <name evidence="6" type="ORF">BpHYR1_032490</name>
</gene>
<keyword evidence="3 4" id="KW-0539">Nucleus</keyword>
<dbReference type="InterPro" id="IPR009057">
    <property type="entry name" value="Homeodomain-like_sf"/>
</dbReference>
<organism evidence="6 7">
    <name type="scientific">Brachionus plicatilis</name>
    <name type="common">Marine rotifer</name>
    <name type="synonym">Brachionus muelleri</name>
    <dbReference type="NCBI Taxonomy" id="10195"/>
    <lineage>
        <taxon>Eukaryota</taxon>
        <taxon>Metazoa</taxon>
        <taxon>Spiralia</taxon>
        <taxon>Gnathifera</taxon>
        <taxon>Rotifera</taxon>
        <taxon>Eurotatoria</taxon>
        <taxon>Monogononta</taxon>
        <taxon>Pseudotrocha</taxon>
        <taxon>Ploima</taxon>
        <taxon>Brachionidae</taxon>
        <taxon>Brachionus</taxon>
    </lineage>
</organism>
<dbReference type="STRING" id="10195.A0A3M7QKY6"/>
<dbReference type="GO" id="GO:0003677">
    <property type="term" value="F:DNA binding"/>
    <property type="evidence" value="ECO:0007669"/>
    <property type="project" value="UniProtKB-UniRule"/>
</dbReference>
<reference evidence="6 7" key="1">
    <citation type="journal article" date="2018" name="Sci. Rep.">
        <title>Genomic signatures of local adaptation to the degree of environmental predictability in rotifers.</title>
        <authorList>
            <person name="Franch-Gras L."/>
            <person name="Hahn C."/>
            <person name="Garcia-Roger E.M."/>
            <person name="Carmona M.J."/>
            <person name="Serra M."/>
            <person name="Gomez A."/>
        </authorList>
    </citation>
    <scope>NUCLEOTIDE SEQUENCE [LARGE SCALE GENOMIC DNA]</scope>
    <source>
        <strain evidence="6">HYR1</strain>
    </source>
</reference>
<dbReference type="Gene3D" id="1.10.10.60">
    <property type="entry name" value="Homeodomain-like"/>
    <property type="match status" value="1"/>
</dbReference>
<dbReference type="Proteomes" id="UP000276133">
    <property type="component" value="Unassembled WGS sequence"/>
</dbReference>
<dbReference type="InterPro" id="IPR008422">
    <property type="entry name" value="KN_HD"/>
</dbReference>
<accession>A0A3M7QKY6</accession>
<name>A0A3M7QKY6_BRAPC</name>
<protein>
    <submittedName>
        <fullName evidence="6">Hornerin-like isoform X1</fullName>
    </submittedName>
</protein>
<dbReference type="SMART" id="SM00389">
    <property type="entry name" value="HOX"/>
    <property type="match status" value="1"/>
</dbReference>
<dbReference type="OrthoDB" id="4187154at2759"/>
<keyword evidence="7" id="KW-1185">Reference proteome</keyword>
<dbReference type="EMBL" id="REGN01005811">
    <property type="protein sequence ID" value="RNA11939.1"/>
    <property type="molecule type" value="Genomic_DNA"/>
</dbReference>
<comment type="caution">
    <text evidence="6">The sequence shown here is derived from an EMBL/GenBank/DDBJ whole genome shotgun (WGS) entry which is preliminary data.</text>
</comment>
<evidence type="ECO:0000256" key="1">
    <source>
        <dbReference type="ARBA" id="ARBA00023125"/>
    </source>
</evidence>
<evidence type="ECO:0000313" key="6">
    <source>
        <dbReference type="EMBL" id="RNA11939.1"/>
    </source>
</evidence>
<dbReference type="CDD" id="cd00086">
    <property type="entry name" value="homeodomain"/>
    <property type="match status" value="1"/>
</dbReference>
<dbReference type="SUPFAM" id="SSF46689">
    <property type="entry name" value="Homeodomain-like"/>
    <property type="match status" value="1"/>
</dbReference>
<evidence type="ECO:0000259" key="5">
    <source>
        <dbReference type="PROSITE" id="PS50071"/>
    </source>
</evidence>
<dbReference type="Pfam" id="PF05920">
    <property type="entry name" value="Homeobox_KN"/>
    <property type="match status" value="1"/>
</dbReference>
<evidence type="ECO:0000256" key="3">
    <source>
        <dbReference type="ARBA" id="ARBA00023242"/>
    </source>
</evidence>
<keyword evidence="1 4" id="KW-0238">DNA-binding</keyword>
<dbReference type="GO" id="GO:0006355">
    <property type="term" value="P:regulation of DNA-templated transcription"/>
    <property type="evidence" value="ECO:0007669"/>
    <property type="project" value="InterPro"/>
</dbReference>
<dbReference type="GO" id="GO:0005634">
    <property type="term" value="C:nucleus"/>
    <property type="evidence" value="ECO:0007669"/>
    <property type="project" value="UniProtKB-SubCell"/>
</dbReference>
<proteinExistence type="predicted"/>
<comment type="subcellular location">
    <subcellularLocation>
        <location evidence="4">Nucleus</location>
    </subcellularLocation>
</comment>
<dbReference type="AlphaFoldDB" id="A0A3M7QKY6"/>
<dbReference type="InterPro" id="IPR050224">
    <property type="entry name" value="TALE_homeobox"/>
</dbReference>
<evidence type="ECO:0000313" key="7">
    <source>
        <dbReference type="Proteomes" id="UP000276133"/>
    </source>
</evidence>
<dbReference type="PROSITE" id="PS50071">
    <property type="entry name" value="HOMEOBOX_2"/>
    <property type="match status" value="1"/>
</dbReference>
<feature type="domain" description="Homeobox" evidence="5">
    <location>
        <begin position="36"/>
        <end position="99"/>
    </location>
</feature>
<sequence length="257" mass="30324">MDFQKSPEEYLFINGNTVFSSLPISDRGKKLPQVRQRVKENSRLLPTHAVDLMTEWYDRHYSNPYPTYRDCEMLAQKGNISINQVKQWFVNVRRRTQNQFRKTRDTRCTKRKAEPEDNQVHNRIKLEEEIQQPVTAYSYSTLSLDSTLSENNYSSQASSPTSYRFNYSTYCSPTSQTSPNMSQHTDSPIYSSSPVLNQNYFPHYSSTTSNFSSDYTSAFNYYVQNSSTTSDYSSYFKSPNNYQYYNNYQNVYNFQYY</sequence>
<evidence type="ECO:0000256" key="4">
    <source>
        <dbReference type="PROSITE-ProRule" id="PRU00108"/>
    </source>
</evidence>
<dbReference type="InterPro" id="IPR001356">
    <property type="entry name" value="HD"/>
</dbReference>
<evidence type="ECO:0000256" key="2">
    <source>
        <dbReference type="ARBA" id="ARBA00023155"/>
    </source>
</evidence>
<keyword evidence="2 4" id="KW-0371">Homeobox</keyword>